<evidence type="ECO:0000313" key="2">
    <source>
        <dbReference type="EMBL" id="KAK1758116.1"/>
    </source>
</evidence>
<gene>
    <name evidence="2" type="ORF">QBC47DRAFT_317274</name>
</gene>
<accession>A0AAJ0BH37</accession>
<feature type="compositionally biased region" description="Polar residues" evidence="1">
    <location>
        <begin position="366"/>
        <end position="400"/>
    </location>
</feature>
<feature type="compositionally biased region" description="Low complexity" evidence="1">
    <location>
        <begin position="355"/>
        <end position="364"/>
    </location>
</feature>
<feature type="region of interest" description="Disordered" evidence="1">
    <location>
        <begin position="322"/>
        <end position="405"/>
    </location>
</feature>
<dbReference type="Proteomes" id="UP001239445">
    <property type="component" value="Unassembled WGS sequence"/>
</dbReference>
<keyword evidence="3" id="KW-1185">Reference proteome</keyword>
<evidence type="ECO:0000313" key="3">
    <source>
        <dbReference type="Proteomes" id="UP001239445"/>
    </source>
</evidence>
<dbReference type="AlphaFoldDB" id="A0AAJ0BH37"/>
<reference evidence="2" key="1">
    <citation type="submission" date="2023-06" db="EMBL/GenBank/DDBJ databases">
        <title>Genome-scale phylogeny and comparative genomics of the fungal order Sordariales.</title>
        <authorList>
            <consortium name="Lawrence Berkeley National Laboratory"/>
            <person name="Hensen N."/>
            <person name="Bonometti L."/>
            <person name="Westerberg I."/>
            <person name="Brannstrom I.O."/>
            <person name="Guillou S."/>
            <person name="Cros-Aarteil S."/>
            <person name="Calhoun S."/>
            <person name="Haridas S."/>
            <person name="Kuo A."/>
            <person name="Mondo S."/>
            <person name="Pangilinan J."/>
            <person name="Riley R."/>
            <person name="Labutti K."/>
            <person name="Andreopoulos B."/>
            <person name="Lipzen A."/>
            <person name="Chen C."/>
            <person name="Yanf M."/>
            <person name="Daum C."/>
            <person name="Ng V."/>
            <person name="Clum A."/>
            <person name="Steindorff A."/>
            <person name="Ohm R."/>
            <person name="Martin F."/>
            <person name="Silar P."/>
            <person name="Natvig D."/>
            <person name="Lalanne C."/>
            <person name="Gautier V."/>
            <person name="Ament-Velasquez S.L."/>
            <person name="Kruys A."/>
            <person name="Hutchinson M.I."/>
            <person name="Powell A.J."/>
            <person name="Barry K."/>
            <person name="Miller A.N."/>
            <person name="Grigoriev I.V."/>
            <person name="Debuchy R."/>
            <person name="Gladieux P."/>
            <person name="Thoren M.H."/>
            <person name="Johannesson H."/>
        </authorList>
    </citation>
    <scope>NUCLEOTIDE SEQUENCE</scope>
    <source>
        <strain evidence="2">PSN4</strain>
    </source>
</reference>
<organism evidence="2 3">
    <name type="scientific">Echria macrotheca</name>
    <dbReference type="NCBI Taxonomy" id="438768"/>
    <lineage>
        <taxon>Eukaryota</taxon>
        <taxon>Fungi</taxon>
        <taxon>Dikarya</taxon>
        <taxon>Ascomycota</taxon>
        <taxon>Pezizomycotina</taxon>
        <taxon>Sordariomycetes</taxon>
        <taxon>Sordariomycetidae</taxon>
        <taxon>Sordariales</taxon>
        <taxon>Schizotheciaceae</taxon>
        <taxon>Echria</taxon>
    </lineage>
</organism>
<feature type="compositionally biased region" description="Gly residues" evidence="1">
    <location>
        <begin position="344"/>
        <end position="354"/>
    </location>
</feature>
<evidence type="ECO:0000256" key="1">
    <source>
        <dbReference type="SAM" id="MobiDB-lite"/>
    </source>
</evidence>
<feature type="compositionally biased region" description="Polar residues" evidence="1">
    <location>
        <begin position="322"/>
        <end position="340"/>
    </location>
</feature>
<proteinExistence type="predicted"/>
<protein>
    <recommendedName>
        <fullName evidence="4">BTB domain-containing protein</fullName>
    </recommendedName>
</protein>
<evidence type="ECO:0008006" key="4">
    <source>
        <dbReference type="Google" id="ProtNLM"/>
    </source>
</evidence>
<name>A0AAJ0BH37_9PEZI</name>
<dbReference type="EMBL" id="MU839829">
    <property type="protein sequence ID" value="KAK1758116.1"/>
    <property type="molecule type" value="Genomic_DNA"/>
</dbReference>
<comment type="caution">
    <text evidence="2">The sequence shown here is derived from an EMBL/GenBank/DDBJ whole genome shotgun (WGS) entry which is preliminary data.</text>
</comment>
<sequence>MDSVWTVLLPLPWLKGNSPVYRIDPEADVLAIIPPNREPFAPWDSGQSSSDAPAKDVQDGGFSNTGLRIQVSSKHLILASDIFKQKLRHFSRNSTVQPDGRIHLLFGAGTDPRAAAIVLDAVHGRAFKTPRSVNLDTLAQIALFVHKFQLVEAVSVYADRWIGGLLSSGGGIPKEYGRELILWIYISQVFEHTETLESAMRVAVMHSFEKIRTLGLPLDEKIIHTIDIHRRNLIAGVVLFIDDAISILSKGDTTACTAFHCDSLLLGELIKILGKHGLLGTTRGADMQLEGVSCAQLVEAVGALRQIHAEWLASVQRRKGSSVNVNSVNGTTESHPKTGSTGHENGGTTVGGVNGINNGVKKVTWANGTNRTNGTQGPNHTNGSGPNSETSLPSESSGNSHDGFAAAHKCNATTRRLLDRTGELEKILKGRGAGLKLSGQPTINWKKYWMAARMI</sequence>